<accession>K1SGG9</accession>
<organism evidence="1">
    <name type="scientific">human gut metagenome</name>
    <dbReference type="NCBI Taxonomy" id="408170"/>
    <lineage>
        <taxon>unclassified sequences</taxon>
        <taxon>metagenomes</taxon>
        <taxon>organismal metagenomes</taxon>
    </lineage>
</organism>
<dbReference type="EMBL" id="AJWZ01008905">
    <property type="protein sequence ID" value="EKC52815.1"/>
    <property type="molecule type" value="Genomic_DNA"/>
</dbReference>
<dbReference type="InterPro" id="IPR042094">
    <property type="entry name" value="T2SS_GspF_sf"/>
</dbReference>
<reference evidence="1" key="1">
    <citation type="journal article" date="2013" name="Environ. Microbiol.">
        <title>Microbiota from the distal guts of lean and obese adolescents exhibit partial functional redundancy besides clear differences in community structure.</title>
        <authorList>
            <person name="Ferrer M."/>
            <person name="Ruiz A."/>
            <person name="Lanza F."/>
            <person name="Haange S.B."/>
            <person name="Oberbach A."/>
            <person name="Till H."/>
            <person name="Bargiela R."/>
            <person name="Campoy C."/>
            <person name="Segura M.T."/>
            <person name="Richter M."/>
            <person name="von Bergen M."/>
            <person name="Seifert J."/>
            <person name="Suarez A."/>
        </authorList>
    </citation>
    <scope>NUCLEOTIDE SEQUENCE</scope>
</reference>
<name>K1SGG9_9ZZZZ</name>
<evidence type="ECO:0000313" key="1">
    <source>
        <dbReference type="EMBL" id="EKC52815.1"/>
    </source>
</evidence>
<comment type="caution">
    <text evidence="1">The sequence shown here is derived from an EMBL/GenBank/DDBJ whole genome shotgun (WGS) entry which is preliminary data.</text>
</comment>
<protein>
    <submittedName>
        <fullName evidence="1">Uncharacterized protein</fullName>
    </submittedName>
</protein>
<proteinExistence type="predicted"/>
<gene>
    <name evidence="1" type="ORF">OBE_12903</name>
</gene>
<sequence>MTPIDVVQVGYGRKKVNTKKKNVTDIDEIMKTANSSSVIQGRGRKKQSFVEKVNLAISKQEKVTTRDIMVFTQNFYLLKKADFNNIHALSTIIESTENLTFRGVLEDILAGLEAGEYMYTTMEYYENIFHIYI</sequence>
<dbReference type="AlphaFoldDB" id="K1SGG9"/>
<dbReference type="Gene3D" id="1.20.81.30">
    <property type="entry name" value="Type II secretion system (T2SS), domain F"/>
    <property type="match status" value="1"/>
</dbReference>